<dbReference type="RefSeq" id="WP_344785895.1">
    <property type="nucleotide sequence ID" value="NZ_BAABCA010000001.1"/>
</dbReference>
<keyword evidence="2" id="KW-1133">Transmembrane helix</keyword>
<keyword evidence="4" id="KW-1185">Reference proteome</keyword>
<accession>A0ABP8BYX6</accession>
<proteinExistence type="predicted"/>
<evidence type="ECO:0000313" key="4">
    <source>
        <dbReference type="Proteomes" id="UP001501496"/>
    </source>
</evidence>
<feature type="transmembrane region" description="Helical" evidence="2">
    <location>
        <begin position="223"/>
        <end position="242"/>
    </location>
</feature>
<feature type="coiled-coil region" evidence="1">
    <location>
        <begin position="128"/>
        <end position="188"/>
    </location>
</feature>
<keyword evidence="1" id="KW-0175">Coiled coil</keyword>
<reference evidence="4" key="1">
    <citation type="journal article" date="2019" name="Int. J. Syst. Evol. Microbiol.">
        <title>The Global Catalogue of Microorganisms (GCM) 10K type strain sequencing project: providing services to taxonomists for standard genome sequencing and annotation.</title>
        <authorList>
            <consortium name="The Broad Institute Genomics Platform"/>
            <consortium name="The Broad Institute Genome Sequencing Center for Infectious Disease"/>
            <person name="Wu L."/>
            <person name="Ma J."/>
        </authorList>
    </citation>
    <scope>NUCLEOTIDE SEQUENCE [LARGE SCALE GENOMIC DNA]</scope>
    <source>
        <strain evidence="4">JCM 17630</strain>
    </source>
</reference>
<keyword evidence="2" id="KW-0472">Membrane</keyword>
<evidence type="ECO:0000256" key="1">
    <source>
        <dbReference type="SAM" id="Coils"/>
    </source>
</evidence>
<gene>
    <name evidence="3" type="ORF">GCM10022291_01160</name>
</gene>
<keyword evidence="2" id="KW-0812">Transmembrane</keyword>
<evidence type="ECO:0000256" key="2">
    <source>
        <dbReference type="SAM" id="Phobius"/>
    </source>
</evidence>
<evidence type="ECO:0000313" key="3">
    <source>
        <dbReference type="EMBL" id="GAA4230611.1"/>
    </source>
</evidence>
<dbReference type="EMBL" id="BAABCA010000001">
    <property type="protein sequence ID" value="GAA4230611.1"/>
    <property type="molecule type" value="Genomic_DNA"/>
</dbReference>
<dbReference type="Proteomes" id="UP001501496">
    <property type="component" value="Unassembled WGS sequence"/>
</dbReference>
<organism evidence="3 4">
    <name type="scientific">Postechiella marina</name>
    <dbReference type="NCBI Taxonomy" id="943941"/>
    <lineage>
        <taxon>Bacteria</taxon>
        <taxon>Pseudomonadati</taxon>
        <taxon>Bacteroidota</taxon>
        <taxon>Flavobacteriia</taxon>
        <taxon>Flavobacteriales</taxon>
        <taxon>Flavobacteriaceae</taxon>
        <taxon>Postechiella</taxon>
    </lineage>
</organism>
<sequence length="243" mass="27719">MNSIKIQDTLIEIEGNLKQLESARNQVLSVTKGSHELSEKVLYLVSNFQKLNDNLSEENNTIIEQLSKHNNAFKERVTVITDNIDVSVSALVDKINTSSSRFSSNLDDVSLKHKSSSEQLISDKEKVLNTIIDKHQALSKEIVKIENQLSTLNFHNQTEQIIKQLEIVKNLSEKIKQSVNENKEAILLGEDNITNRLDELSLKQEKNFESVHELVMKGQKKQLVYFIVMLVLVSVFSILIYLK</sequence>
<comment type="caution">
    <text evidence="3">The sequence shown here is derived from an EMBL/GenBank/DDBJ whole genome shotgun (WGS) entry which is preliminary data.</text>
</comment>
<protein>
    <submittedName>
        <fullName evidence="3">Uncharacterized protein</fullName>
    </submittedName>
</protein>
<name>A0ABP8BYX6_9FLAO</name>